<evidence type="ECO:0000259" key="15">
    <source>
        <dbReference type="PROSITE" id="PS51831"/>
    </source>
</evidence>
<dbReference type="InterPro" id="IPR004821">
    <property type="entry name" value="Cyt_trans-like"/>
</dbReference>
<accession>A0A059XWT8</accession>
<evidence type="ECO:0000256" key="8">
    <source>
        <dbReference type="ARBA" id="ARBA00022801"/>
    </source>
</evidence>
<dbReference type="NCBIfam" id="TIGR00488">
    <property type="entry name" value="bis(5'-nucleosyl)-tetraphosphatase (symmetrical) YqeK"/>
    <property type="match status" value="1"/>
</dbReference>
<organism evidence="16 17">
    <name type="scientific">Mycoplasmopsis californica</name>
    <dbReference type="NCBI Taxonomy" id="2113"/>
    <lineage>
        <taxon>Bacteria</taxon>
        <taxon>Bacillati</taxon>
        <taxon>Mycoplasmatota</taxon>
        <taxon>Mycoplasmoidales</taxon>
        <taxon>Metamycoplasmataceae</taxon>
        <taxon>Mycoplasmopsis</taxon>
    </lineage>
</organism>
<dbReference type="AlphaFoldDB" id="A0A059XWT8"/>
<reference evidence="16 17" key="1">
    <citation type="journal article" date="2014" name="Genome Announc.">
        <title>Complete Genome Sequence of the Bovine Mastitis Pathogen Mycoplasma californicum Strain ST-6T (ATCC 33461T).</title>
        <authorList>
            <person name="Calcutt M.J."/>
            <person name="Foecking M.F."/>
            <person name="Fox L.K."/>
        </authorList>
    </citation>
    <scope>NUCLEOTIDE SEQUENCE [LARGE SCALE GENOMIC DNA]</scope>
    <source>
        <strain evidence="16 17">ST-6</strain>
    </source>
</reference>
<dbReference type="PROSITE" id="PS51831">
    <property type="entry name" value="HD"/>
    <property type="match status" value="1"/>
</dbReference>
<proteinExistence type="inferred from homology"/>
<name>A0A059XWT8_9BACT</name>
<keyword evidence="7 14" id="KW-0547">Nucleotide-binding</keyword>
<evidence type="ECO:0000256" key="6">
    <source>
        <dbReference type="ARBA" id="ARBA00022723"/>
    </source>
</evidence>
<dbReference type="InterPro" id="IPR003607">
    <property type="entry name" value="HD/PDEase_dom"/>
</dbReference>
<comment type="function">
    <text evidence="1 14">Catalyzes the reversible adenylation of nicotinate mononucleotide (NaMN) to nicotinic acid adenine dinucleotide (NaAD).</text>
</comment>
<evidence type="ECO:0000256" key="14">
    <source>
        <dbReference type="HAMAP-Rule" id="MF_00244"/>
    </source>
</evidence>
<dbReference type="GO" id="GO:0046872">
    <property type="term" value="F:metal ion binding"/>
    <property type="evidence" value="ECO:0007669"/>
    <property type="project" value="UniProtKB-KW"/>
</dbReference>
<dbReference type="GO" id="GO:0009435">
    <property type="term" value="P:NAD+ biosynthetic process"/>
    <property type="evidence" value="ECO:0007669"/>
    <property type="project" value="UniProtKB-UniRule"/>
</dbReference>
<evidence type="ECO:0000256" key="12">
    <source>
        <dbReference type="ARBA" id="ARBA00048721"/>
    </source>
</evidence>
<evidence type="ECO:0000256" key="9">
    <source>
        <dbReference type="ARBA" id="ARBA00022840"/>
    </source>
</evidence>
<protein>
    <recommendedName>
        <fullName evidence="14">Probable nicotinate-nucleotide adenylyltransferase</fullName>
        <ecNumber evidence="14">2.7.7.18</ecNumber>
    </recommendedName>
    <alternativeName>
        <fullName evidence="14">Deamido-NAD(+) diphosphorylase</fullName>
    </alternativeName>
    <alternativeName>
        <fullName evidence="14">Deamido-NAD(+) pyrophosphorylase</fullName>
    </alternativeName>
    <alternativeName>
        <fullName evidence="14">Nicotinate mononucleotide adenylyltransferase</fullName>
        <shortName evidence="14">NaMN adenylyltransferase</shortName>
    </alternativeName>
</protein>
<evidence type="ECO:0000256" key="2">
    <source>
        <dbReference type="ARBA" id="ARBA00005019"/>
    </source>
</evidence>
<dbReference type="SUPFAM" id="SSF109604">
    <property type="entry name" value="HD-domain/PDEase-like"/>
    <property type="match status" value="1"/>
</dbReference>
<keyword evidence="11 14" id="KW-0520">NAD</keyword>
<dbReference type="NCBIfam" id="NF005519">
    <property type="entry name" value="PRK07152.1"/>
    <property type="match status" value="1"/>
</dbReference>
<dbReference type="InterPro" id="IPR006674">
    <property type="entry name" value="HD_domain"/>
</dbReference>
<dbReference type="HAMAP" id="MF_00244">
    <property type="entry name" value="NaMN_adenylyltr"/>
    <property type="match status" value="1"/>
</dbReference>
<dbReference type="GO" id="GO:0008803">
    <property type="term" value="F:bis(5'-nucleosyl)-tetraphosphatase (symmetrical) activity"/>
    <property type="evidence" value="ECO:0007669"/>
    <property type="project" value="UniProtKB-EC"/>
</dbReference>
<sequence length="363" mass="41716">MKIGLFGGSFNPIHNGHIKIAIYAYEHLGLDKLIFIPAATNPFKKKQKNAPAEDRIAMIELAIKDLTQNFEISQYETKKGGLSYTYQTINYFKNKFPDDELFFIIGSDSLPSLHKWEFIEESTQKARFVVFKRSNNIDKINIKKFNILRLDNPLYEESSTMVRKGALEFTPLAVNQYIGNHKLYAKEIVHSILSALRAKHSVACAQFAGNLAKAHGLSYNQGYYAGLFHDIAKEIKEEQSREFISFFGFDGYDKKLYPWHKLHQFCGSLWVKNIYQINDPEIVEAIACHTTLKMDLSKLDKILFIADKICDGRAFKGVQKLRQLALEDLDTGFQSVVSTNYQYNLNKGVIFDEEADAIYKKWM</sequence>
<dbReference type="Pfam" id="PF01966">
    <property type="entry name" value="HD"/>
    <property type="match status" value="1"/>
</dbReference>
<dbReference type="RefSeq" id="WP_038562131.1">
    <property type="nucleotide sequence ID" value="NZ_CP007521.1"/>
</dbReference>
<evidence type="ECO:0000256" key="5">
    <source>
        <dbReference type="ARBA" id="ARBA00022695"/>
    </source>
</evidence>
<dbReference type="CDD" id="cd02165">
    <property type="entry name" value="NMNAT"/>
    <property type="match status" value="1"/>
</dbReference>
<dbReference type="NCBIfam" id="TIGR00125">
    <property type="entry name" value="cyt_tran_rel"/>
    <property type="match status" value="1"/>
</dbReference>
<dbReference type="GO" id="GO:0005524">
    <property type="term" value="F:ATP binding"/>
    <property type="evidence" value="ECO:0007669"/>
    <property type="project" value="UniProtKB-KW"/>
</dbReference>
<evidence type="ECO:0000256" key="1">
    <source>
        <dbReference type="ARBA" id="ARBA00002324"/>
    </source>
</evidence>
<evidence type="ECO:0000256" key="7">
    <source>
        <dbReference type="ARBA" id="ARBA00022741"/>
    </source>
</evidence>
<dbReference type="Gene3D" id="1.10.3210.10">
    <property type="entry name" value="Hypothetical protein af1432"/>
    <property type="match status" value="1"/>
</dbReference>
<dbReference type="eggNOG" id="COG1713">
    <property type="taxonomic scope" value="Bacteria"/>
</dbReference>
<gene>
    <name evidence="14 16" type="primary">nadD</name>
    <name evidence="16" type="ORF">MCFN_02870</name>
</gene>
<dbReference type="InterPro" id="IPR005249">
    <property type="entry name" value="YqeK"/>
</dbReference>
<dbReference type="eggNOG" id="COG1057">
    <property type="taxonomic scope" value="Bacteria"/>
</dbReference>
<dbReference type="SUPFAM" id="SSF52374">
    <property type="entry name" value="Nucleotidylyl transferase"/>
    <property type="match status" value="1"/>
</dbReference>
<comment type="catalytic activity">
    <reaction evidence="13">
        <text>P(1),P(4)-bis(5'-adenosyl) tetraphosphate + H2O = 2 ADP + 2 H(+)</text>
        <dbReference type="Rhea" id="RHEA:24252"/>
        <dbReference type="ChEBI" id="CHEBI:15377"/>
        <dbReference type="ChEBI" id="CHEBI:15378"/>
        <dbReference type="ChEBI" id="CHEBI:58141"/>
        <dbReference type="ChEBI" id="CHEBI:456216"/>
        <dbReference type="EC" id="3.6.1.41"/>
    </reaction>
</comment>
<evidence type="ECO:0000256" key="4">
    <source>
        <dbReference type="ARBA" id="ARBA00022679"/>
    </source>
</evidence>
<dbReference type="Pfam" id="PF01467">
    <property type="entry name" value="CTP_transf_like"/>
    <property type="match status" value="1"/>
</dbReference>
<dbReference type="EC" id="2.7.7.18" evidence="14"/>
<dbReference type="InterPro" id="IPR005248">
    <property type="entry name" value="NadD/NMNAT"/>
</dbReference>
<keyword evidence="3 14" id="KW-0662">Pyridine nucleotide biosynthesis</keyword>
<keyword evidence="4 14" id="KW-0808">Transferase</keyword>
<dbReference type="Gene3D" id="3.40.50.620">
    <property type="entry name" value="HUPs"/>
    <property type="match status" value="1"/>
</dbReference>
<evidence type="ECO:0000256" key="3">
    <source>
        <dbReference type="ARBA" id="ARBA00022642"/>
    </source>
</evidence>
<comment type="catalytic activity">
    <reaction evidence="12 14">
        <text>nicotinate beta-D-ribonucleotide + ATP + H(+) = deamido-NAD(+) + diphosphate</text>
        <dbReference type="Rhea" id="RHEA:22860"/>
        <dbReference type="ChEBI" id="CHEBI:15378"/>
        <dbReference type="ChEBI" id="CHEBI:30616"/>
        <dbReference type="ChEBI" id="CHEBI:33019"/>
        <dbReference type="ChEBI" id="CHEBI:57502"/>
        <dbReference type="ChEBI" id="CHEBI:58437"/>
        <dbReference type="EC" id="2.7.7.18"/>
    </reaction>
</comment>
<dbReference type="Proteomes" id="UP000027088">
    <property type="component" value="Chromosome"/>
</dbReference>
<evidence type="ECO:0000313" key="16">
    <source>
        <dbReference type="EMBL" id="AIA29692.1"/>
    </source>
</evidence>
<dbReference type="PANTHER" id="PTHR39321:SF3">
    <property type="entry name" value="PHOSPHOPANTETHEINE ADENYLYLTRANSFERASE"/>
    <property type="match status" value="1"/>
</dbReference>
<comment type="pathway">
    <text evidence="2 14">Cofactor biosynthesis; NAD(+) biosynthesis; deamido-NAD(+) from nicotinate D-ribonucleotide: step 1/1.</text>
</comment>
<evidence type="ECO:0000256" key="13">
    <source>
        <dbReference type="ARBA" id="ARBA00049417"/>
    </source>
</evidence>
<keyword evidence="5 14" id="KW-0548">Nucleotidyltransferase</keyword>
<evidence type="ECO:0000256" key="10">
    <source>
        <dbReference type="ARBA" id="ARBA00023004"/>
    </source>
</evidence>
<dbReference type="KEGG" id="mcr:MCFN_02870"/>
<dbReference type="UniPathway" id="UPA00253">
    <property type="reaction ID" value="UER00332"/>
</dbReference>
<comment type="similarity">
    <text evidence="14">Belongs to the NadD family.</text>
</comment>
<dbReference type="EMBL" id="CP007521">
    <property type="protein sequence ID" value="AIA29692.1"/>
    <property type="molecule type" value="Genomic_DNA"/>
</dbReference>
<dbReference type="CDD" id="cd00077">
    <property type="entry name" value="HDc"/>
    <property type="match status" value="1"/>
</dbReference>
<dbReference type="GO" id="GO:0004515">
    <property type="term" value="F:nicotinate-nucleotide adenylyltransferase activity"/>
    <property type="evidence" value="ECO:0007669"/>
    <property type="project" value="UniProtKB-UniRule"/>
</dbReference>
<evidence type="ECO:0000313" key="17">
    <source>
        <dbReference type="Proteomes" id="UP000027088"/>
    </source>
</evidence>
<dbReference type="NCBIfam" id="NF000840">
    <property type="entry name" value="PRK00071.1-3"/>
    <property type="match status" value="1"/>
</dbReference>
<keyword evidence="8" id="KW-0378">Hydrolase</keyword>
<keyword evidence="6" id="KW-0479">Metal-binding</keyword>
<keyword evidence="10" id="KW-0408">Iron</keyword>
<dbReference type="InterPro" id="IPR014729">
    <property type="entry name" value="Rossmann-like_a/b/a_fold"/>
</dbReference>
<keyword evidence="9 14" id="KW-0067">ATP-binding</keyword>
<keyword evidence="17" id="KW-1185">Reference proteome</keyword>
<feature type="domain" description="HD" evidence="15">
    <location>
        <begin position="197"/>
        <end position="312"/>
    </location>
</feature>
<evidence type="ECO:0000256" key="11">
    <source>
        <dbReference type="ARBA" id="ARBA00023027"/>
    </source>
</evidence>
<dbReference type="NCBIfam" id="TIGR00482">
    <property type="entry name" value="nicotinate (nicotinamide) nucleotide adenylyltransferase"/>
    <property type="match status" value="1"/>
</dbReference>
<dbReference type="PANTHER" id="PTHR39321">
    <property type="entry name" value="NICOTINATE-NUCLEOTIDE ADENYLYLTRANSFERASE-RELATED"/>
    <property type="match status" value="1"/>
</dbReference>